<dbReference type="GO" id="GO:1990316">
    <property type="term" value="C:Atg1/ULK1 kinase complex"/>
    <property type="evidence" value="ECO:0007669"/>
    <property type="project" value="InterPro"/>
</dbReference>
<keyword evidence="9" id="KW-1185">Reference proteome</keyword>
<dbReference type="GO" id="GO:0000407">
    <property type="term" value="C:phagophore assembly site"/>
    <property type="evidence" value="ECO:0007669"/>
    <property type="project" value="UniProtKB-SubCell"/>
</dbReference>
<feature type="compositionally biased region" description="Polar residues" evidence="6">
    <location>
        <begin position="323"/>
        <end position="338"/>
    </location>
</feature>
<dbReference type="AlphaFoldDB" id="A0AAV5S2N7"/>
<dbReference type="PANTHER" id="PTHR13430:SF4">
    <property type="entry name" value="AUTOPHAGY-RELATED PROTEIN 13"/>
    <property type="match status" value="1"/>
</dbReference>
<dbReference type="InterPro" id="IPR036570">
    <property type="entry name" value="HORMA_dom_sf"/>
</dbReference>
<evidence type="ECO:0000313" key="8">
    <source>
        <dbReference type="EMBL" id="GMM57950.1"/>
    </source>
</evidence>
<dbReference type="GO" id="GO:0034727">
    <property type="term" value="P:piecemeal microautophagy of the nucleus"/>
    <property type="evidence" value="ECO:0007669"/>
    <property type="project" value="TreeGrafter"/>
</dbReference>
<feature type="region of interest" description="Disordered" evidence="6">
    <location>
        <begin position="273"/>
        <end position="338"/>
    </location>
</feature>
<comment type="caution">
    <text evidence="8">The sequence shown here is derived from an EMBL/GenBank/DDBJ whole genome shotgun (WGS) entry which is preliminary data.</text>
</comment>
<evidence type="ECO:0000259" key="7">
    <source>
        <dbReference type="Pfam" id="PF10033"/>
    </source>
</evidence>
<feature type="compositionally biased region" description="Polar residues" evidence="6">
    <location>
        <begin position="306"/>
        <end position="316"/>
    </location>
</feature>
<evidence type="ECO:0000313" key="9">
    <source>
        <dbReference type="Proteomes" id="UP001377567"/>
    </source>
</evidence>
<keyword evidence="4 5" id="KW-0072">Autophagy</keyword>
<sequence>MAAIPSHSGSDSLHIRQLIDSFFLKSSLLICSVVSQKDAMMSPEFTEEWFRSPSTATYSLPDIIHKWTAFDGSDEPLPPLVIEVFLDLRDLTASQVVRLQDADGNLWNVCSGTKKTEIMMERWLIELDSESNTFRSHEETHGNDNNNDDGGNTAGQLVLLLRYLHTLVQLLPLHDLVKQQQEYIVSYEHTHGAPDRVLPTIGARIVDGSKPILSKGRIGLSKPLLGTYANIINDTNMPPHLEQKKITPVWTKYGLLRVSVSYRRDCKFVIEDTDAPHIPGGSTTDSGPGSGALASLKKVRDAGSLSPRSRGNTLAQQFDKGNRSSSNHNSFSQRKSISISRQVQPFKVGSVNSAVMNMQNASQGSSRNPSNSSFLTPGPGRKTSNGSANQISQTNLHPGANNLSMDGTSVDSGSKYMSSFGNLRRHSSINKNHEAIAIERKHLNLQKTKSNQQQQSTSPKSTEDILNFVKQLDERPEIKGKLQRQRHNSNSINSISASLLKFQNLRPGNDMLSEDLSMSVSMHQPQGQPLAVDTLLQTGRAPADTPGSSLSPHVQHGPRAISGGANAAARRRSSSISHSHSPLPNFSGSAPYPSIPSKLIGEGSESPHAFQVGEPMKKLQSEDDTTDPGVRIGAHLPGSINVPAYNFYSRKNSITEENEDADELLAIPPTAPHYGTHHMDTLPSSSPKSLESISSSFSKNMLPYRQQYQYLSQPAIVTTAVQANLHKPEIHSTDILEDQNRVMRKGSVTAAEVKDTQKNMIKDVSHRKRSGDAIADSANDDDEMVFFMSDMNLSHE</sequence>
<dbReference type="Gene3D" id="3.30.900.10">
    <property type="entry name" value="HORMA domain"/>
    <property type="match status" value="1"/>
</dbReference>
<feature type="compositionally biased region" description="Low complexity" evidence="6">
    <location>
        <begin position="559"/>
        <end position="581"/>
    </location>
</feature>
<keyword evidence="8" id="KW-0418">Kinase</keyword>
<dbReference type="GO" id="GO:0004674">
    <property type="term" value="F:protein serine/threonine kinase activity"/>
    <property type="evidence" value="ECO:0007669"/>
    <property type="project" value="UniProtKB-KW"/>
</dbReference>
<accession>A0AAV5S2N7</accession>
<dbReference type="GO" id="GO:0034497">
    <property type="term" value="P:protein localization to phagophore assembly site"/>
    <property type="evidence" value="ECO:0007669"/>
    <property type="project" value="TreeGrafter"/>
</dbReference>
<dbReference type="Proteomes" id="UP001377567">
    <property type="component" value="Unassembled WGS sequence"/>
</dbReference>
<feature type="compositionally biased region" description="Polar residues" evidence="6">
    <location>
        <begin position="382"/>
        <end position="410"/>
    </location>
</feature>
<dbReference type="InterPro" id="IPR040182">
    <property type="entry name" value="ATG13"/>
</dbReference>
<comment type="subcellular location">
    <subcellularLocation>
        <location evidence="1">Preautophagosomal structure</location>
    </subcellularLocation>
</comment>
<comment type="similarity">
    <text evidence="2 5">Belongs to the ATG13 family. Fungi subfamily.</text>
</comment>
<protein>
    <recommendedName>
        <fullName evidence="3 5">Autophagy-related protein 13</fullName>
    </recommendedName>
</protein>
<evidence type="ECO:0000256" key="1">
    <source>
        <dbReference type="ARBA" id="ARBA00004329"/>
    </source>
</evidence>
<dbReference type="GO" id="GO:0005829">
    <property type="term" value="C:cytosol"/>
    <property type="evidence" value="ECO:0007669"/>
    <property type="project" value="TreeGrafter"/>
</dbReference>
<organism evidence="8 9">
    <name type="scientific">Maudiozyma humilis</name>
    <name type="common">Sour dough yeast</name>
    <name type="synonym">Kazachstania humilis</name>
    <dbReference type="NCBI Taxonomy" id="51915"/>
    <lineage>
        <taxon>Eukaryota</taxon>
        <taxon>Fungi</taxon>
        <taxon>Dikarya</taxon>
        <taxon>Ascomycota</taxon>
        <taxon>Saccharomycotina</taxon>
        <taxon>Saccharomycetes</taxon>
        <taxon>Saccharomycetales</taxon>
        <taxon>Saccharomycetaceae</taxon>
        <taxon>Maudiozyma</taxon>
    </lineage>
</organism>
<dbReference type="GO" id="GO:0000423">
    <property type="term" value="P:mitophagy"/>
    <property type="evidence" value="ECO:0007669"/>
    <property type="project" value="TreeGrafter"/>
</dbReference>
<feature type="region of interest" description="Disordered" evidence="6">
    <location>
        <begin position="360"/>
        <end position="410"/>
    </location>
</feature>
<evidence type="ECO:0000256" key="3">
    <source>
        <dbReference type="ARBA" id="ARBA00013801"/>
    </source>
</evidence>
<feature type="domain" description="Autophagy-related protein 13 N-terminal" evidence="7">
    <location>
        <begin position="19"/>
        <end position="268"/>
    </location>
</feature>
<dbReference type="EMBL" id="BTGD01000018">
    <property type="protein sequence ID" value="GMM57950.1"/>
    <property type="molecule type" value="Genomic_DNA"/>
</dbReference>
<proteinExistence type="inferred from homology"/>
<reference evidence="8 9" key="1">
    <citation type="journal article" date="2023" name="Elife">
        <title>Identification of key yeast species and microbe-microbe interactions impacting larval growth of Drosophila in the wild.</title>
        <authorList>
            <person name="Mure A."/>
            <person name="Sugiura Y."/>
            <person name="Maeda R."/>
            <person name="Honda K."/>
            <person name="Sakurai N."/>
            <person name="Takahashi Y."/>
            <person name="Watada M."/>
            <person name="Katoh T."/>
            <person name="Gotoh A."/>
            <person name="Gotoh Y."/>
            <person name="Taniguchi I."/>
            <person name="Nakamura K."/>
            <person name="Hayashi T."/>
            <person name="Katayama T."/>
            <person name="Uemura T."/>
            <person name="Hattori Y."/>
        </authorList>
    </citation>
    <scope>NUCLEOTIDE SEQUENCE [LARGE SCALE GENOMIC DNA]</scope>
    <source>
        <strain evidence="8 9">KH-74</strain>
    </source>
</reference>
<evidence type="ECO:0000256" key="5">
    <source>
        <dbReference type="RuleBase" id="RU361214"/>
    </source>
</evidence>
<evidence type="ECO:0000256" key="6">
    <source>
        <dbReference type="SAM" id="MobiDB-lite"/>
    </source>
</evidence>
<keyword evidence="8" id="KW-0723">Serine/threonine-protein kinase</keyword>
<keyword evidence="8" id="KW-0808">Transferase</keyword>
<feature type="region of interest" description="Disordered" evidence="6">
    <location>
        <begin position="539"/>
        <end position="609"/>
    </location>
</feature>
<dbReference type="PANTHER" id="PTHR13430">
    <property type="match status" value="1"/>
</dbReference>
<evidence type="ECO:0000256" key="4">
    <source>
        <dbReference type="ARBA" id="ARBA00023006"/>
    </source>
</evidence>
<name>A0AAV5S2N7_MAUHU</name>
<dbReference type="Gene3D" id="6.10.140.1900">
    <property type="match status" value="1"/>
</dbReference>
<dbReference type="Pfam" id="PF10033">
    <property type="entry name" value="ATG13"/>
    <property type="match status" value="1"/>
</dbReference>
<feature type="compositionally biased region" description="Low complexity" evidence="6">
    <location>
        <begin position="362"/>
        <end position="373"/>
    </location>
</feature>
<evidence type="ECO:0000256" key="2">
    <source>
        <dbReference type="ARBA" id="ARBA00005246"/>
    </source>
</evidence>
<gene>
    <name evidence="8" type="ORF">DAKH74_045660</name>
</gene>
<dbReference type="InterPro" id="IPR018731">
    <property type="entry name" value="Atg13_N"/>
</dbReference>